<dbReference type="SUPFAM" id="SSF103473">
    <property type="entry name" value="MFS general substrate transporter"/>
    <property type="match status" value="1"/>
</dbReference>
<dbReference type="Gene3D" id="1.20.1250.20">
    <property type="entry name" value="MFS general substrate transporter like domains"/>
    <property type="match status" value="2"/>
</dbReference>
<dbReference type="PROSITE" id="PS50850">
    <property type="entry name" value="MFS"/>
    <property type="match status" value="1"/>
</dbReference>
<organism evidence="9 10">
    <name type="scientific">Nocardia puris</name>
    <dbReference type="NCBI Taxonomy" id="208602"/>
    <lineage>
        <taxon>Bacteria</taxon>
        <taxon>Bacillati</taxon>
        <taxon>Actinomycetota</taxon>
        <taxon>Actinomycetes</taxon>
        <taxon>Mycobacteriales</taxon>
        <taxon>Nocardiaceae</taxon>
        <taxon>Nocardia</taxon>
    </lineage>
</organism>
<sequence>MTTAVPRTTAVHRKVAAATLVGTTLEWYDFMLYGTAAALIFRTQFFPELSPAAGTLASFATFAVGFGARPVGGLLFGHFGDRLGRRNTLVVSLILMGVGSTLIGLLPNYDAIGFWAPVLLVALRLVQGIGLGGEGAGATVLAVEHAPRGRLNRYASFPQMGTPAGVVLANAVFLGTSALLSEDAFQSWGWRIPFLLSVILVAVGVAVRLAVTESDAYADLVRRGEVSKFPLRDALRVGPARLLLILGAATATSAVVYLFMAFTLTYGTSSLGFDRDFLLGGVIAGSVLWCATMPLWGSLGDRFGTHRVFLAGTAVLLLWCALYFPLLDTGSPVVAILALFGMGLALPVSHSVGGIIIADLFPPAVRYSGTSLIVQFSVMLGGGFAPLIATALWTTGASSTPVTLYAIGICAMSLACTYALYWALPRRAKSSVAPELVDAR</sequence>
<feature type="transmembrane region" description="Helical" evidence="7">
    <location>
        <begin position="373"/>
        <end position="396"/>
    </location>
</feature>
<evidence type="ECO:0000256" key="2">
    <source>
        <dbReference type="ARBA" id="ARBA00022448"/>
    </source>
</evidence>
<keyword evidence="5 7" id="KW-1133">Transmembrane helix</keyword>
<name>A0A366DWD5_9NOCA</name>
<reference evidence="9 10" key="1">
    <citation type="submission" date="2018-06" db="EMBL/GenBank/DDBJ databases">
        <title>Genomic Encyclopedia of Type Strains, Phase IV (KMG-IV): sequencing the most valuable type-strain genomes for metagenomic binning, comparative biology and taxonomic classification.</title>
        <authorList>
            <person name="Goeker M."/>
        </authorList>
    </citation>
    <scope>NUCLEOTIDE SEQUENCE [LARGE SCALE GENOMIC DNA]</scope>
    <source>
        <strain evidence="9 10">DSM 44599</strain>
    </source>
</reference>
<feature type="transmembrane region" description="Helical" evidence="7">
    <location>
        <begin position="308"/>
        <end position="327"/>
    </location>
</feature>
<feature type="transmembrane region" description="Helical" evidence="7">
    <location>
        <begin position="164"/>
        <end position="180"/>
    </location>
</feature>
<dbReference type="InterPro" id="IPR020846">
    <property type="entry name" value="MFS_dom"/>
</dbReference>
<comment type="caution">
    <text evidence="9">The sequence shown here is derived from an EMBL/GenBank/DDBJ whole genome shotgun (WGS) entry which is preliminary data.</text>
</comment>
<feature type="transmembrane region" description="Helical" evidence="7">
    <location>
        <begin position="88"/>
        <end position="106"/>
    </location>
</feature>
<evidence type="ECO:0000313" key="10">
    <source>
        <dbReference type="Proteomes" id="UP000252586"/>
    </source>
</evidence>
<evidence type="ECO:0000256" key="4">
    <source>
        <dbReference type="ARBA" id="ARBA00022692"/>
    </source>
</evidence>
<keyword evidence="3" id="KW-1003">Cell membrane</keyword>
<dbReference type="InterPro" id="IPR011701">
    <property type="entry name" value="MFS"/>
</dbReference>
<dbReference type="GO" id="GO:0005886">
    <property type="term" value="C:plasma membrane"/>
    <property type="evidence" value="ECO:0007669"/>
    <property type="project" value="UniProtKB-SubCell"/>
</dbReference>
<feature type="transmembrane region" description="Helical" evidence="7">
    <location>
        <begin position="112"/>
        <end position="143"/>
    </location>
</feature>
<dbReference type="PANTHER" id="PTHR43045">
    <property type="entry name" value="SHIKIMATE TRANSPORTER"/>
    <property type="match status" value="1"/>
</dbReference>
<feature type="transmembrane region" description="Helical" evidence="7">
    <location>
        <begin position="56"/>
        <end position="76"/>
    </location>
</feature>
<feature type="transmembrane region" description="Helical" evidence="7">
    <location>
        <begin position="333"/>
        <end position="361"/>
    </location>
</feature>
<dbReference type="Proteomes" id="UP000252586">
    <property type="component" value="Unassembled WGS sequence"/>
</dbReference>
<evidence type="ECO:0000256" key="6">
    <source>
        <dbReference type="ARBA" id="ARBA00023136"/>
    </source>
</evidence>
<dbReference type="RefSeq" id="WP_067514290.1">
    <property type="nucleotide sequence ID" value="NZ_QNRE01000002.1"/>
</dbReference>
<evidence type="ECO:0000256" key="7">
    <source>
        <dbReference type="SAM" id="Phobius"/>
    </source>
</evidence>
<evidence type="ECO:0000313" key="9">
    <source>
        <dbReference type="EMBL" id="RBO94362.1"/>
    </source>
</evidence>
<keyword evidence="2" id="KW-0813">Transport</keyword>
<protein>
    <submittedName>
        <fullName evidence="9">Putative MFS family arabinose efflux permease</fullName>
    </submittedName>
</protein>
<feature type="transmembrane region" description="Helical" evidence="7">
    <location>
        <begin position="402"/>
        <end position="424"/>
    </location>
</feature>
<accession>A0A366DWD5</accession>
<feature type="domain" description="Major facilitator superfamily (MFS) profile" evidence="8">
    <location>
        <begin position="15"/>
        <end position="425"/>
    </location>
</feature>
<comment type="subcellular location">
    <subcellularLocation>
        <location evidence="1">Cell membrane</location>
        <topology evidence="1">Multi-pass membrane protein</topology>
    </subcellularLocation>
</comment>
<keyword evidence="10" id="KW-1185">Reference proteome</keyword>
<evidence type="ECO:0000256" key="3">
    <source>
        <dbReference type="ARBA" id="ARBA00022475"/>
    </source>
</evidence>
<evidence type="ECO:0000259" key="8">
    <source>
        <dbReference type="PROSITE" id="PS50850"/>
    </source>
</evidence>
<keyword evidence="4 7" id="KW-0812">Transmembrane</keyword>
<dbReference type="Pfam" id="PF07690">
    <property type="entry name" value="MFS_1"/>
    <property type="match status" value="1"/>
</dbReference>
<dbReference type="OrthoDB" id="8953821at2"/>
<feature type="transmembrane region" description="Helical" evidence="7">
    <location>
        <begin position="242"/>
        <end position="265"/>
    </location>
</feature>
<dbReference type="InterPro" id="IPR036259">
    <property type="entry name" value="MFS_trans_sf"/>
</dbReference>
<evidence type="ECO:0000256" key="1">
    <source>
        <dbReference type="ARBA" id="ARBA00004651"/>
    </source>
</evidence>
<keyword evidence="6 7" id="KW-0472">Membrane</keyword>
<dbReference type="AlphaFoldDB" id="A0A366DWD5"/>
<dbReference type="EMBL" id="QNRE01000002">
    <property type="protein sequence ID" value="RBO94362.1"/>
    <property type="molecule type" value="Genomic_DNA"/>
</dbReference>
<gene>
    <name evidence="9" type="ORF">DFR74_102785</name>
</gene>
<dbReference type="STRING" id="1210090.GCA_001613185_06739"/>
<dbReference type="CDD" id="cd17369">
    <property type="entry name" value="MFS_ShiA_like"/>
    <property type="match status" value="1"/>
</dbReference>
<dbReference type="PANTHER" id="PTHR43045:SF1">
    <property type="entry name" value="SHIKIMATE TRANSPORTER"/>
    <property type="match status" value="1"/>
</dbReference>
<feature type="transmembrane region" description="Helical" evidence="7">
    <location>
        <begin position="192"/>
        <end position="211"/>
    </location>
</feature>
<proteinExistence type="predicted"/>
<feature type="transmembrane region" description="Helical" evidence="7">
    <location>
        <begin position="277"/>
        <end position="296"/>
    </location>
</feature>
<evidence type="ECO:0000256" key="5">
    <source>
        <dbReference type="ARBA" id="ARBA00022989"/>
    </source>
</evidence>
<dbReference type="GO" id="GO:0022857">
    <property type="term" value="F:transmembrane transporter activity"/>
    <property type="evidence" value="ECO:0007669"/>
    <property type="project" value="InterPro"/>
</dbReference>